<comment type="caution">
    <text evidence="4">The sequence shown here is derived from an EMBL/GenBank/DDBJ whole genome shotgun (WGS) entry which is preliminary data.</text>
</comment>
<dbReference type="Proteomes" id="UP000295416">
    <property type="component" value="Unassembled WGS sequence"/>
</dbReference>
<dbReference type="PROSITE" id="PS50090">
    <property type="entry name" value="MYB_LIKE"/>
    <property type="match status" value="1"/>
</dbReference>
<evidence type="ECO:0000256" key="2">
    <source>
        <dbReference type="SAM" id="MobiDB-lite"/>
    </source>
</evidence>
<sequence length="232" mass="26965">MTKVRQDAWSHEDDLLLAETVLRHIREGSTQLVAFEEVGDKLNRTGAACGFRWNAIVRRKYEQAIEIAKKQRKQRKRAEQQERSQTWQTASAKPFIHPESAGGGHDTLEHDEMNDAVMPMYEEAVNDSRPLTMNAVIHFLENLQMNDRSSQRLAKENNLLQEQNKHLEAKVTELEKQLEKLEEKHHTIEEDYQSLISIMDRARRMVIFQDQEESASPAFKMDKNGNLEKIAK</sequence>
<dbReference type="InterPro" id="IPR014243">
    <property type="entry name" value="RsfA-like"/>
</dbReference>
<dbReference type="OrthoDB" id="2845592at2"/>
<dbReference type="NCBIfam" id="TIGR02894">
    <property type="entry name" value="DNA_bind_RsfA"/>
    <property type="match status" value="1"/>
</dbReference>
<protein>
    <submittedName>
        <fullName evidence="4">Prespore-specific regulator</fullName>
    </submittedName>
</protein>
<evidence type="ECO:0000313" key="4">
    <source>
        <dbReference type="EMBL" id="TCP32275.1"/>
    </source>
</evidence>
<keyword evidence="1" id="KW-0175">Coiled coil</keyword>
<dbReference type="PANTHER" id="PTHR41302:SF1">
    <property type="entry name" value="PRESPORE-SPECIFIC TRANSCRIPTIONAL REGULATOR RSFA"/>
    <property type="match status" value="1"/>
</dbReference>
<organism evidence="4 5">
    <name type="scientific">Scopulibacillus darangshiensis</name>
    <dbReference type="NCBI Taxonomy" id="442528"/>
    <lineage>
        <taxon>Bacteria</taxon>
        <taxon>Bacillati</taxon>
        <taxon>Bacillota</taxon>
        <taxon>Bacilli</taxon>
        <taxon>Bacillales</taxon>
        <taxon>Sporolactobacillaceae</taxon>
        <taxon>Scopulibacillus</taxon>
    </lineage>
</organism>
<gene>
    <name evidence="4" type="ORF">EV207_101254</name>
</gene>
<reference evidence="4 5" key="1">
    <citation type="submission" date="2019-03" db="EMBL/GenBank/DDBJ databases">
        <title>Genomic Encyclopedia of Type Strains, Phase IV (KMG-IV): sequencing the most valuable type-strain genomes for metagenomic binning, comparative biology and taxonomic classification.</title>
        <authorList>
            <person name="Goeker M."/>
        </authorList>
    </citation>
    <scope>NUCLEOTIDE SEQUENCE [LARGE SCALE GENOMIC DNA]</scope>
    <source>
        <strain evidence="4 5">DSM 19377</strain>
    </source>
</reference>
<dbReference type="InterPro" id="IPR001005">
    <property type="entry name" value="SANT/Myb"/>
</dbReference>
<dbReference type="EMBL" id="SLXK01000001">
    <property type="protein sequence ID" value="TCP32275.1"/>
    <property type="molecule type" value="Genomic_DNA"/>
</dbReference>
<dbReference type="AlphaFoldDB" id="A0A4R2PEC3"/>
<feature type="domain" description="Myb-like" evidence="3">
    <location>
        <begin position="1"/>
        <end position="57"/>
    </location>
</feature>
<keyword evidence="5" id="KW-1185">Reference proteome</keyword>
<feature type="coiled-coil region" evidence="1">
    <location>
        <begin position="150"/>
        <end position="198"/>
    </location>
</feature>
<evidence type="ECO:0000313" key="5">
    <source>
        <dbReference type="Proteomes" id="UP000295416"/>
    </source>
</evidence>
<accession>A0A4R2PEC3</accession>
<dbReference type="PANTHER" id="PTHR41302">
    <property type="entry name" value="PRESPORE-SPECIFIC TRANSCRIPTIONAL REGULATOR RSFA-RELATED"/>
    <property type="match status" value="1"/>
</dbReference>
<dbReference type="RefSeq" id="WP_132742779.1">
    <property type="nucleotide sequence ID" value="NZ_SLXK01000001.1"/>
</dbReference>
<feature type="region of interest" description="Disordered" evidence="2">
    <location>
        <begin position="213"/>
        <end position="232"/>
    </location>
</feature>
<evidence type="ECO:0000256" key="1">
    <source>
        <dbReference type="SAM" id="Coils"/>
    </source>
</evidence>
<name>A0A4R2PEC3_9BACL</name>
<feature type="region of interest" description="Disordered" evidence="2">
    <location>
        <begin position="72"/>
        <end position="105"/>
    </location>
</feature>
<feature type="compositionally biased region" description="Basic and acidic residues" evidence="2">
    <location>
        <begin position="220"/>
        <end position="232"/>
    </location>
</feature>
<proteinExistence type="predicted"/>
<evidence type="ECO:0000259" key="3">
    <source>
        <dbReference type="PROSITE" id="PS50090"/>
    </source>
</evidence>